<dbReference type="PROSITE" id="PS50097">
    <property type="entry name" value="BTB"/>
    <property type="match status" value="1"/>
</dbReference>
<dbReference type="Gene3D" id="3.30.710.10">
    <property type="entry name" value="Potassium Channel Kv1.1, Chain A"/>
    <property type="match status" value="1"/>
</dbReference>
<dbReference type="PANTHER" id="PTHR46965">
    <property type="entry name" value="BTB/POZ DOMAIN-CONTAINING PROTEIN 19"/>
    <property type="match status" value="1"/>
</dbReference>
<name>A0ABQ9EPH3_TEGGR</name>
<dbReference type="InterPro" id="IPR042846">
    <property type="entry name" value="BTBD19"/>
</dbReference>
<gene>
    <name evidence="3" type="ORF">KUTeg_016382</name>
    <name evidence="4" type="ORF">KUTeg_016386</name>
</gene>
<comment type="caution">
    <text evidence="3">The sequence shown here is derived from an EMBL/GenBank/DDBJ whole genome shotgun (WGS) entry which is preliminary data.</text>
</comment>
<evidence type="ECO:0000256" key="1">
    <source>
        <dbReference type="SAM" id="MobiDB-lite"/>
    </source>
</evidence>
<protein>
    <recommendedName>
        <fullName evidence="2">BTB domain-containing protein</fullName>
    </recommendedName>
</protein>
<feature type="domain" description="BTB" evidence="2">
    <location>
        <begin position="61"/>
        <end position="133"/>
    </location>
</feature>
<dbReference type="EMBL" id="JARBDR010000813">
    <property type="protein sequence ID" value="KAJ8305837.1"/>
    <property type="molecule type" value="Genomic_DNA"/>
</dbReference>
<evidence type="ECO:0000313" key="3">
    <source>
        <dbReference type="EMBL" id="KAJ8305837.1"/>
    </source>
</evidence>
<dbReference type="CDD" id="cd18494">
    <property type="entry name" value="BACK_BTBD19"/>
    <property type="match status" value="1"/>
</dbReference>
<dbReference type="InterPro" id="IPR011333">
    <property type="entry name" value="SKP1/BTB/POZ_sf"/>
</dbReference>
<dbReference type="SUPFAM" id="SSF54695">
    <property type="entry name" value="POZ domain"/>
    <property type="match status" value="1"/>
</dbReference>
<dbReference type="Pfam" id="PF07707">
    <property type="entry name" value="BACK"/>
    <property type="match status" value="1"/>
</dbReference>
<organism evidence="3 5">
    <name type="scientific">Tegillarca granosa</name>
    <name type="common">Malaysian cockle</name>
    <name type="synonym">Anadara granosa</name>
    <dbReference type="NCBI Taxonomy" id="220873"/>
    <lineage>
        <taxon>Eukaryota</taxon>
        <taxon>Metazoa</taxon>
        <taxon>Spiralia</taxon>
        <taxon>Lophotrochozoa</taxon>
        <taxon>Mollusca</taxon>
        <taxon>Bivalvia</taxon>
        <taxon>Autobranchia</taxon>
        <taxon>Pteriomorphia</taxon>
        <taxon>Arcoida</taxon>
        <taxon>Arcoidea</taxon>
        <taxon>Arcidae</taxon>
        <taxon>Tegillarca</taxon>
    </lineage>
</organism>
<feature type="non-terminal residue" evidence="3">
    <location>
        <position position="1"/>
    </location>
</feature>
<dbReference type="Proteomes" id="UP001217089">
    <property type="component" value="Unassembled WGS sequence"/>
</dbReference>
<reference evidence="3 5" key="1">
    <citation type="submission" date="2022-12" db="EMBL/GenBank/DDBJ databases">
        <title>Chromosome-level genome of Tegillarca granosa.</title>
        <authorList>
            <person name="Kim J."/>
        </authorList>
    </citation>
    <scope>NUCLEOTIDE SEQUENCE [LARGE SCALE GENOMIC DNA]</scope>
    <source>
        <strain evidence="3">Teg-2019</strain>
        <tissue evidence="3">Adductor muscle</tissue>
    </source>
</reference>
<dbReference type="SMART" id="SM00875">
    <property type="entry name" value="BACK"/>
    <property type="match status" value="1"/>
</dbReference>
<dbReference type="InterPro" id="IPR011705">
    <property type="entry name" value="BACK"/>
</dbReference>
<keyword evidence="5" id="KW-1185">Reference proteome</keyword>
<accession>A0ABQ9EPH3</accession>
<evidence type="ECO:0000313" key="5">
    <source>
        <dbReference type="Proteomes" id="UP001217089"/>
    </source>
</evidence>
<dbReference type="Pfam" id="PF00651">
    <property type="entry name" value="BTB"/>
    <property type="match status" value="1"/>
</dbReference>
<feature type="region of interest" description="Disordered" evidence="1">
    <location>
        <begin position="301"/>
        <end position="327"/>
    </location>
</feature>
<dbReference type="CDD" id="cd18294">
    <property type="entry name" value="BTB_POZ_BTBD19"/>
    <property type="match status" value="1"/>
</dbReference>
<dbReference type="InterPro" id="IPR000210">
    <property type="entry name" value="BTB/POZ_dom"/>
</dbReference>
<sequence length="327" mass="37515">CACPVLSQVLDNGPNNRRFPFSHLRYYPYNKKNMANEKLMKGHIVDFALQMKKLVNNKDHSDIKFLIGSNRKPVFAHRCILSARCAVFKAMFAEQSQKNAAEKDVPFVLSDMYPEIFLSMLEFIYTNCVTLTPKIAIDVMSASLEYGLDELRKLCADYLIDNLSVQNACDCMQAAVTYSQEDLKDHTLRYIEEHTENVFKSKGFQELSEDSLCEVLRSDELNMDEAEIIAYIKEWATVNAVVISKSVSDVAKKAVMNVRLPLLMPEEIEKLEKDNKRDNLVPVDCFNAAWRFHAIKQADPNNPLQRLRKGTKPRDCHKYLNSTQQTN</sequence>
<dbReference type="EMBL" id="JARBDR010000813">
    <property type="protein sequence ID" value="KAJ8305841.1"/>
    <property type="molecule type" value="Genomic_DNA"/>
</dbReference>
<dbReference type="PANTHER" id="PTHR46965:SF1">
    <property type="entry name" value="BTB_POZ DOMAIN-CONTAINING PROTEIN 19"/>
    <property type="match status" value="1"/>
</dbReference>
<proteinExistence type="predicted"/>
<dbReference type="Gene3D" id="1.25.40.420">
    <property type="match status" value="1"/>
</dbReference>
<dbReference type="SMART" id="SM00225">
    <property type="entry name" value="BTB"/>
    <property type="match status" value="1"/>
</dbReference>
<evidence type="ECO:0000259" key="2">
    <source>
        <dbReference type="PROSITE" id="PS50097"/>
    </source>
</evidence>
<evidence type="ECO:0000313" key="4">
    <source>
        <dbReference type="EMBL" id="KAJ8305841.1"/>
    </source>
</evidence>